<evidence type="ECO:0000313" key="5">
    <source>
        <dbReference type="RefSeq" id="XP_022253674.1"/>
    </source>
</evidence>
<keyword evidence="1" id="KW-1015">Disulfide bond</keyword>
<dbReference type="PANTHER" id="PTHR24255:SF31">
    <property type="entry name" value="CUBILIN-LIKE PROTEIN"/>
    <property type="match status" value="1"/>
</dbReference>
<comment type="caution">
    <text evidence="2">Lacks conserved residue(s) required for the propagation of feature annotation.</text>
</comment>
<name>A0ABM1TCR8_LIMPO</name>
<dbReference type="SUPFAM" id="SSF49854">
    <property type="entry name" value="Spermadhesin, CUB domain"/>
    <property type="match status" value="2"/>
</dbReference>
<keyword evidence="4" id="KW-1185">Reference proteome</keyword>
<dbReference type="InterPro" id="IPR035914">
    <property type="entry name" value="Sperma_CUB_dom_sf"/>
</dbReference>
<dbReference type="CDD" id="cd00041">
    <property type="entry name" value="CUB"/>
    <property type="match status" value="1"/>
</dbReference>
<gene>
    <name evidence="5" type="primary">LOC111088289</name>
</gene>
<dbReference type="InterPro" id="IPR000859">
    <property type="entry name" value="CUB_dom"/>
</dbReference>
<dbReference type="GeneID" id="111088289"/>
<dbReference type="Pfam" id="PF00431">
    <property type="entry name" value="CUB"/>
    <property type="match status" value="1"/>
</dbReference>
<protein>
    <submittedName>
        <fullName evidence="5">CUB domain-containing protein 2-like</fullName>
    </submittedName>
</protein>
<evidence type="ECO:0000259" key="3">
    <source>
        <dbReference type="PROSITE" id="PS01180"/>
    </source>
</evidence>
<dbReference type="RefSeq" id="XP_022253674.1">
    <property type="nucleotide sequence ID" value="XM_022397966.1"/>
</dbReference>
<dbReference type="SMART" id="SM00042">
    <property type="entry name" value="CUB"/>
    <property type="match status" value="1"/>
</dbReference>
<accession>A0ABM1TCR8</accession>
<dbReference type="PROSITE" id="PS01180">
    <property type="entry name" value="CUB"/>
    <property type="match status" value="1"/>
</dbReference>
<evidence type="ECO:0000256" key="2">
    <source>
        <dbReference type="PROSITE-ProRule" id="PRU00059"/>
    </source>
</evidence>
<organism evidence="4 5">
    <name type="scientific">Limulus polyphemus</name>
    <name type="common">Atlantic horseshoe crab</name>
    <dbReference type="NCBI Taxonomy" id="6850"/>
    <lineage>
        <taxon>Eukaryota</taxon>
        <taxon>Metazoa</taxon>
        <taxon>Ecdysozoa</taxon>
        <taxon>Arthropoda</taxon>
        <taxon>Chelicerata</taxon>
        <taxon>Merostomata</taxon>
        <taxon>Xiphosura</taxon>
        <taxon>Limulidae</taxon>
        <taxon>Limulus</taxon>
    </lineage>
</organism>
<dbReference type="Proteomes" id="UP000694941">
    <property type="component" value="Unplaced"/>
</dbReference>
<dbReference type="PANTHER" id="PTHR24255">
    <property type="entry name" value="COMPLEMENT COMPONENT 1, S SUBCOMPONENT-RELATED"/>
    <property type="match status" value="1"/>
</dbReference>
<evidence type="ECO:0000313" key="4">
    <source>
        <dbReference type="Proteomes" id="UP000694941"/>
    </source>
</evidence>
<sequence>MELTFMYLDAKIRLSKRSLAYMLIIFYFLHLVKEVNGGVYYCDEQIRSHDAELQSPNFPWSYLSNLRCRYTVYRASPEVCKLEIHILYFRLEKSSNCFNDHLILEGKIYCGEMLRPNQVITFDFPGWKKEFKMYFRTNNKVNNIGFRLRIQQQIYCTSFHDRLQADQESESCDIRILSPVSHLRSPGYPWAYPPNLRCRYTVEKFVPSVCQASRGENFRLSCSTQYELHQ</sequence>
<proteinExistence type="predicted"/>
<feature type="domain" description="CUB" evidence="3">
    <location>
        <begin position="42"/>
        <end position="153"/>
    </location>
</feature>
<dbReference type="Gene3D" id="2.60.120.290">
    <property type="entry name" value="Spermadhesin, CUB domain"/>
    <property type="match status" value="1"/>
</dbReference>
<evidence type="ECO:0000256" key="1">
    <source>
        <dbReference type="ARBA" id="ARBA00023157"/>
    </source>
</evidence>
<reference evidence="5" key="1">
    <citation type="submission" date="2025-08" db="UniProtKB">
        <authorList>
            <consortium name="RefSeq"/>
        </authorList>
    </citation>
    <scope>IDENTIFICATION</scope>
    <source>
        <tissue evidence="5">Muscle</tissue>
    </source>
</reference>